<dbReference type="Gene3D" id="2.120.10.30">
    <property type="entry name" value="TolB, C-terminal domain"/>
    <property type="match status" value="1"/>
</dbReference>
<feature type="signal peptide" evidence="1">
    <location>
        <begin position="1"/>
        <end position="23"/>
    </location>
</feature>
<dbReference type="EMBL" id="CP132938">
    <property type="protein sequence ID" value="XCB21289.1"/>
    <property type="molecule type" value="Genomic_DNA"/>
</dbReference>
<reference evidence="2" key="1">
    <citation type="submission" date="2023-08" db="EMBL/GenBank/DDBJ databases">
        <authorList>
            <person name="Messyasz A."/>
            <person name="Mannisto M.K."/>
            <person name="Kerkhof L.J."/>
            <person name="Haggblom M."/>
        </authorList>
    </citation>
    <scope>NUCLEOTIDE SEQUENCE</scope>
    <source>
        <strain evidence="2">M8UP39</strain>
    </source>
</reference>
<sequence>MMRRVLVTGLVVGSSLLSGWASAQGTKLWSVERYDEMEKGNAEGVSIRSDGRLEAGPASSLVYESGKSYAWALASDAAGNGYVGLGGTAAGSALVMKVTPEGTATQIFAGKELAVQALRVAADGSVLAATSPDGKVYRIPAGGGAAVVVFDPAMTEEKPKYLWDLAVGTGGEVYVAAGAPAVVYRVPAGGGKAEVLFKTADQHIRCLLLAPDGTLWAGSDGSGVVYRFATGTVGAKPFAAYAAGRREITALAMDAAGDVYAAGVGTKGHSTLPPLPVTGGVGVTITFVQPGSSTAAGSNTLVPDGSEIYRIAADGAPQKLLTLKDDVVYGLAVRNGSLLVATGNRGRVYRIDVGKIDAGKTDAGRLDASGSGRFSDVAHLEASQGMAFAAVKDGLLIATSNSGKVFRLGDAVAPAAIYTSDVFDAQSFSQWGRAEVRAGSAAGFDLFVRSGNVESPVMGWSEWARVGRDGSFAVPPGRFVQWKAVLRSGGSVDAVGLNYLQRNLAPVVDEVVVQPGARVTPVTPVAANATVQVAFPAAAGATPAVSFSTDSNAAPLMAQKDKTAVTVRWMAHDDNGDDLMFAVWYRGVGEANWRLLKDKISERVYSFDSALLPDGRYEVKVVASDAPVHTDAEALTGERASEVFVVDTTPPVPGVLTATKQTLFEQSGPNKAASTFIHATLEARDATSPIAHAEYSIDAGPWQYLEPVGKVSDSLSERYDFTVAVPAATAPVSDAKEHVLAVRVYDRYENVVAVKAVVR</sequence>
<dbReference type="SUPFAM" id="SSF101898">
    <property type="entry name" value="NHL repeat"/>
    <property type="match status" value="1"/>
</dbReference>
<evidence type="ECO:0000256" key="1">
    <source>
        <dbReference type="SAM" id="SignalP"/>
    </source>
</evidence>
<accession>A0AAU7YY47</accession>
<dbReference type="KEGG" id="tgi:RBB81_17095"/>
<evidence type="ECO:0000313" key="2">
    <source>
        <dbReference type="EMBL" id="XCB21289.1"/>
    </source>
</evidence>
<feature type="chain" id="PRO_5043526532" description="Fibronectin type-III domain-containing protein" evidence="1">
    <location>
        <begin position="24"/>
        <end position="759"/>
    </location>
</feature>
<dbReference type="InterPro" id="IPR036116">
    <property type="entry name" value="FN3_sf"/>
</dbReference>
<organism evidence="2">
    <name type="scientific">Tunturiibacter gelidiferens</name>
    <dbReference type="NCBI Taxonomy" id="3069689"/>
    <lineage>
        <taxon>Bacteria</taxon>
        <taxon>Pseudomonadati</taxon>
        <taxon>Acidobacteriota</taxon>
        <taxon>Terriglobia</taxon>
        <taxon>Terriglobales</taxon>
        <taxon>Acidobacteriaceae</taxon>
        <taxon>Tunturiibacter</taxon>
    </lineage>
</organism>
<dbReference type="InterPro" id="IPR011042">
    <property type="entry name" value="6-blade_b-propeller_TolB-like"/>
</dbReference>
<dbReference type="InterPro" id="IPR003961">
    <property type="entry name" value="FN3_dom"/>
</dbReference>
<dbReference type="AlphaFoldDB" id="A0AAU7YY47"/>
<keyword evidence="1" id="KW-0732">Signal</keyword>
<protein>
    <recommendedName>
        <fullName evidence="3">Fibronectin type-III domain-containing protein</fullName>
    </recommendedName>
</protein>
<dbReference type="CDD" id="cd00063">
    <property type="entry name" value="FN3"/>
    <property type="match status" value="1"/>
</dbReference>
<dbReference type="RefSeq" id="WP_353071500.1">
    <property type="nucleotide sequence ID" value="NZ_CP132938.1"/>
</dbReference>
<name>A0AAU7YY47_9BACT</name>
<reference evidence="2" key="2">
    <citation type="journal article" date="2024" name="Environ. Microbiol.">
        <title>Genome analysis and description of Tunturibacter gen. nov. expands the diversity of Terriglobia in tundra soils.</title>
        <authorList>
            <person name="Messyasz A."/>
            <person name="Mannisto M.K."/>
            <person name="Kerkhof L.J."/>
            <person name="Haggblom M.M."/>
        </authorList>
    </citation>
    <scope>NUCLEOTIDE SEQUENCE</scope>
    <source>
        <strain evidence="2">M8UP39</strain>
    </source>
</reference>
<proteinExistence type="predicted"/>
<dbReference type="SUPFAM" id="SSF49265">
    <property type="entry name" value="Fibronectin type III"/>
    <property type="match status" value="1"/>
</dbReference>
<evidence type="ECO:0008006" key="3">
    <source>
        <dbReference type="Google" id="ProtNLM"/>
    </source>
</evidence>
<gene>
    <name evidence="2" type="ORF">RBB81_17095</name>
</gene>